<accession>A0A7S0V028</accession>
<dbReference type="Pfam" id="PF13499">
    <property type="entry name" value="EF-hand_7"/>
    <property type="match status" value="1"/>
</dbReference>
<dbReference type="Gene3D" id="1.10.238.10">
    <property type="entry name" value="EF-hand"/>
    <property type="match status" value="1"/>
</dbReference>
<evidence type="ECO:0000313" key="4">
    <source>
        <dbReference type="EMBL" id="CAD8772326.1"/>
    </source>
</evidence>
<sequence>MSELGEDVNNARSILYEKRARRNAEDDALRLYNRVRQLQKEEEKAQKRISETKKKAREIVRLRERNEQKLFEKEVRHREWQGEVERQKLDNLKLKEEQLRNKIELENKIYAEKVQLVQQSKDERMEIERLLAESKLLSRKDALEQKENVKKQQEDARRKIELLKLQKLQQAQEEYEKRLRDEIEAKMIKENEIMRLAQMELELIERLKSKQNDQRKAYQQLEAVLALSSVSVSRSSSKPTTPAGNVSSSTKGLSYDARASATSSVVDHLQQMQLQQQMNPQQQPSLEIGGNEGGGAGGDGALPEEPTDEDIARAFSLYDVDGVGEINTMTLGNLMADLGVPLNASQLSQAIAQLDSDRRGRVSFGEFLLWWKG</sequence>
<name>A0A7S0V028_9CHLO</name>
<proteinExistence type="predicted"/>
<feature type="coiled-coil region" evidence="1">
    <location>
        <begin position="21"/>
        <end position="224"/>
    </location>
</feature>
<feature type="compositionally biased region" description="Low complexity" evidence="2">
    <location>
        <begin position="274"/>
        <end position="284"/>
    </location>
</feature>
<dbReference type="CDD" id="cd00051">
    <property type="entry name" value="EFh"/>
    <property type="match status" value="1"/>
</dbReference>
<organism evidence="4">
    <name type="scientific">Polytomella parva</name>
    <dbReference type="NCBI Taxonomy" id="51329"/>
    <lineage>
        <taxon>Eukaryota</taxon>
        <taxon>Viridiplantae</taxon>
        <taxon>Chlorophyta</taxon>
        <taxon>core chlorophytes</taxon>
        <taxon>Chlorophyceae</taxon>
        <taxon>CS clade</taxon>
        <taxon>Chlamydomonadales</taxon>
        <taxon>Chlamydomonadaceae</taxon>
        <taxon>Polytomella</taxon>
    </lineage>
</organism>
<dbReference type="EMBL" id="HBFM01013970">
    <property type="protein sequence ID" value="CAD8772326.1"/>
    <property type="molecule type" value="Transcribed_RNA"/>
</dbReference>
<feature type="domain" description="EF-hand" evidence="3">
    <location>
        <begin position="306"/>
        <end position="341"/>
    </location>
</feature>
<dbReference type="PROSITE" id="PS50222">
    <property type="entry name" value="EF_HAND_2"/>
    <property type="match status" value="1"/>
</dbReference>
<evidence type="ECO:0000256" key="2">
    <source>
        <dbReference type="SAM" id="MobiDB-lite"/>
    </source>
</evidence>
<evidence type="ECO:0000256" key="1">
    <source>
        <dbReference type="SAM" id="Coils"/>
    </source>
</evidence>
<keyword evidence="1" id="KW-0175">Coiled coil</keyword>
<dbReference type="PANTHER" id="PTHR37473">
    <property type="entry name" value="EF-HAND DOMAIN-CONTAINING PROTEIN"/>
    <property type="match status" value="1"/>
</dbReference>
<reference evidence="4" key="1">
    <citation type="submission" date="2021-01" db="EMBL/GenBank/DDBJ databases">
        <authorList>
            <person name="Corre E."/>
            <person name="Pelletier E."/>
            <person name="Niang G."/>
            <person name="Scheremetjew M."/>
            <person name="Finn R."/>
            <person name="Kale V."/>
            <person name="Holt S."/>
            <person name="Cochrane G."/>
            <person name="Meng A."/>
            <person name="Brown T."/>
            <person name="Cohen L."/>
        </authorList>
    </citation>
    <scope>NUCLEOTIDE SEQUENCE</scope>
    <source>
        <strain evidence="4">SAG 63-3</strain>
    </source>
</reference>
<evidence type="ECO:0000259" key="3">
    <source>
        <dbReference type="PROSITE" id="PS50222"/>
    </source>
</evidence>
<dbReference type="PANTHER" id="PTHR37473:SF1">
    <property type="entry name" value="EF-HAND DOMAIN-CONTAINING PROTEIN"/>
    <property type="match status" value="1"/>
</dbReference>
<dbReference type="GO" id="GO:0005509">
    <property type="term" value="F:calcium ion binding"/>
    <property type="evidence" value="ECO:0007669"/>
    <property type="project" value="InterPro"/>
</dbReference>
<feature type="region of interest" description="Disordered" evidence="2">
    <location>
        <begin position="231"/>
        <end position="254"/>
    </location>
</feature>
<feature type="compositionally biased region" description="Polar residues" evidence="2">
    <location>
        <begin position="238"/>
        <end position="252"/>
    </location>
</feature>
<feature type="compositionally biased region" description="Gly residues" evidence="2">
    <location>
        <begin position="290"/>
        <end position="300"/>
    </location>
</feature>
<dbReference type="InterPro" id="IPR002048">
    <property type="entry name" value="EF_hand_dom"/>
</dbReference>
<dbReference type="InterPro" id="IPR011992">
    <property type="entry name" value="EF-hand-dom_pair"/>
</dbReference>
<feature type="region of interest" description="Disordered" evidence="2">
    <location>
        <begin position="274"/>
        <end position="306"/>
    </location>
</feature>
<dbReference type="AlphaFoldDB" id="A0A7S0V028"/>
<protein>
    <recommendedName>
        <fullName evidence="3">EF-hand domain-containing protein</fullName>
    </recommendedName>
</protein>
<gene>
    <name evidence="4" type="ORF">PPAR00522_LOCUS8731</name>
</gene>
<dbReference type="SUPFAM" id="SSF47473">
    <property type="entry name" value="EF-hand"/>
    <property type="match status" value="1"/>
</dbReference>